<dbReference type="InterPro" id="IPR011545">
    <property type="entry name" value="DEAD/DEAH_box_helicase_dom"/>
</dbReference>
<dbReference type="InterPro" id="IPR027417">
    <property type="entry name" value="P-loop_NTPase"/>
</dbReference>
<evidence type="ECO:0000256" key="2">
    <source>
        <dbReference type="ARBA" id="ARBA00022741"/>
    </source>
</evidence>
<evidence type="ECO:0000256" key="5">
    <source>
        <dbReference type="ARBA" id="ARBA00022840"/>
    </source>
</evidence>
<feature type="region of interest" description="Disordered" evidence="8">
    <location>
        <begin position="412"/>
        <end position="438"/>
    </location>
</feature>
<dbReference type="OrthoDB" id="10261904at2759"/>
<dbReference type="GO" id="GO:0005829">
    <property type="term" value="C:cytosol"/>
    <property type="evidence" value="ECO:0007669"/>
    <property type="project" value="TreeGrafter"/>
</dbReference>
<dbReference type="EC" id="3.6.4.13" evidence="1"/>
<keyword evidence="5 7" id="KW-0067">ATP-binding</keyword>
<reference evidence="13" key="1">
    <citation type="submission" date="2025-08" db="UniProtKB">
        <authorList>
            <consortium name="RefSeq"/>
        </authorList>
    </citation>
    <scope>IDENTIFICATION</scope>
    <source>
        <tissue evidence="13">Tentacle</tissue>
    </source>
</reference>
<evidence type="ECO:0000256" key="4">
    <source>
        <dbReference type="ARBA" id="ARBA00022806"/>
    </source>
</evidence>
<dbReference type="SUPFAM" id="SSF52540">
    <property type="entry name" value="P-loop containing nucleoside triphosphate hydrolases"/>
    <property type="match status" value="1"/>
</dbReference>
<dbReference type="KEGG" id="aten:116294347"/>
<dbReference type="PROSITE" id="PS51194">
    <property type="entry name" value="HELICASE_CTER"/>
    <property type="match status" value="1"/>
</dbReference>
<dbReference type="PROSITE" id="PS00039">
    <property type="entry name" value="DEAD_ATP_HELICASE"/>
    <property type="match status" value="1"/>
</dbReference>
<dbReference type="FunFam" id="3.40.50.300:FF:000892">
    <property type="entry name" value="probable ATP-dependent RNA helicase DDX49"/>
    <property type="match status" value="1"/>
</dbReference>
<dbReference type="PROSITE" id="PS51192">
    <property type="entry name" value="HELICASE_ATP_BIND_1"/>
    <property type="match status" value="1"/>
</dbReference>
<dbReference type="InParanoid" id="A0A6P8HYU8"/>
<evidence type="ECO:0000259" key="11">
    <source>
        <dbReference type="PROSITE" id="PS51195"/>
    </source>
</evidence>
<accession>A0A6P8HYU8</accession>
<dbReference type="InterPro" id="IPR014014">
    <property type="entry name" value="RNA_helicase_DEAD_Q_motif"/>
</dbReference>
<keyword evidence="4 7" id="KW-0347">Helicase</keyword>
<organism evidence="12 13">
    <name type="scientific">Actinia tenebrosa</name>
    <name type="common">Australian red waratah sea anemone</name>
    <dbReference type="NCBI Taxonomy" id="6105"/>
    <lineage>
        <taxon>Eukaryota</taxon>
        <taxon>Metazoa</taxon>
        <taxon>Cnidaria</taxon>
        <taxon>Anthozoa</taxon>
        <taxon>Hexacorallia</taxon>
        <taxon>Actiniaria</taxon>
        <taxon>Actiniidae</taxon>
        <taxon>Actinia</taxon>
    </lineage>
</organism>
<gene>
    <name evidence="13" type="primary">LOC116294347</name>
</gene>
<evidence type="ECO:0000259" key="10">
    <source>
        <dbReference type="PROSITE" id="PS51194"/>
    </source>
</evidence>
<dbReference type="AlphaFoldDB" id="A0A6P8HYU8"/>
<evidence type="ECO:0000313" key="12">
    <source>
        <dbReference type="Proteomes" id="UP000515163"/>
    </source>
</evidence>
<protein>
    <recommendedName>
        <fullName evidence="1">RNA helicase</fullName>
        <ecNumber evidence="1">3.6.4.13</ecNumber>
    </recommendedName>
</protein>
<feature type="compositionally biased region" description="Basic and acidic residues" evidence="8">
    <location>
        <begin position="418"/>
        <end position="428"/>
    </location>
</feature>
<evidence type="ECO:0000313" key="13">
    <source>
        <dbReference type="RefSeq" id="XP_031557792.1"/>
    </source>
</evidence>
<feature type="short sequence motif" description="Q motif" evidence="6">
    <location>
        <begin position="10"/>
        <end position="38"/>
    </location>
</feature>
<evidence type="ECO:0000259" key="9">
    <source>
        <dbReference type="PROSITE" id="PS51192"/>
    </source>
</evidence>
<dbReference type="FunCoup" id="A0A6P8HYU8">
    <property type="interactions" value="1979"/>
</dbReference>
<dbReference type="RefSeq" id="XP_031557792.1">
    <property type="nucleotide sequence ID" value="XM_031701932.1"/>
</dbReference>
<dbReference type="Proteomes" id="UP000515163">
    <property type="component" value="Unplaced"/>
</dbReference>
<dbReference type="CDD" id="cd18787">
    <property type="entry name" value="SF2_C_DEAD"/>
    <property type="match status" value="1"/>
</dbReference>
<dbReference type="GO" id="GO:0005524">
    <property type="term" value="F:ATP binding"/>
    <property type="evidence" value="ECO:0007669"/>
    <property type="project" value="UniProtKB-KW"/>
</dbReference>
<dbReference type="Pfam" id="PF00271">
    <property type="entry name" value="Helicase_C"/>
    <property type="match status" value="1"/>
</dbReference>
<evidence type="ECO:0000256" key="7">
    <source>
        <dbReference type="RuleBase" id="RU000492"/>
    </source>
</evidence>
<evidence type="ECO:0000256" key="6">
    <source>
        <dbReference type="PROSITE-ProRule" id="PRU00552"/>
    </source>
</evidence>
<comment type="similarity">
    <text evidence="7">Belongs to the DEAD box helicase family.</text>
</comment>
<dbReference type="InterPro" id="IPR014001">
    <property type="entry name" value="Helicase_ATP-bd"/>
</dbReference>
<dbReference type="Gene3D" id="3.40.50.300">
    <property type="entry name" value="P-loop containing nucleotide triphosphate hydrolases"/>
    <property type="match status" value="2"/>
</dbReference>
<dbReference type="GO" id="GO:0003676">
    <property type="term" value="F:nucleic acid binding"/>
    <property type="evidence" value="ECO:0007669"/>
    <property type="project" value="InterPro"/>
</dbReference>
<feature type="domain" description="Helicase C-terminal" evidence="10">
    <location>
        <begin position="239"/>
        <end position="384"/>
    </location>
</feature>
<keyword evidence="2 7" id="KW-0547">Nucleotide-binding</keyword>
<dbReference type="SMART" id="SM00490">
    <property type="entry name" value="HELICc"/>
    <property type="match status" value="1"/>
</dbReference>
<feature type="domain" description="DEAD-box RNA helicase Q" evidence="11">
    <location>
        <begin position="10"/>
        <end position="38"/>
    </location>
</feature>
<dbReference type="InterPro" id="IPR000629">
    <property type="entry name" value="RNA-helicase_DEAD-box_CS"/>
</dbReference>
<dbReference type="PANTHER" id="PTHR47959:SF24">
    <property type="entry name" value="ATP-DEPENDENT RNA HELICASE"/>
    <property type="match status" value="1"/>
</dbReference>
<dbReference type="PROSITE" id="PS51195">
    <property type="entry name" value="Q_MOTIF"/>
    <property type="match status" value="1"/>
</dbReference>
<dbReference type="InterPro" id="IPR050079">
    <property type="entry name" value="DEAD_box_RNA_helicase"/>
</dbReference>
<feature type="domain" description="Helicase ATP-binding" evidence="9">
    <location>
        <begin position="41"/>
        <end position="212"/>
    </location>
</feature>
<feature type="compositionally biased region" description="Basic residues" evidence="8">
    <location>
        <begin position="429"/>
        <end position="438"/>
    </location>
</feature>
<keyword evidence="3 7" id="KW-0378">Hydrolase</keyword>
<keyword evidence="12" id="KW-1185">Reference proteome</keyword>
<dbReference type="GO" id="GO:0003724">
    <property type="term" value="F:RNA helicase activity"/>
    <property type="evidence" value="ECO:0007669"/>
    <property type="project" value="UniProtKB-EC"/>
</dbReference>
<dbReference type="Pfam" id="PF00270">
    <property type="entry name" value="DEAD"/>
    <property type="match status" value="1"/>
</dbReference>
<dbReference type="PANTHER" id="PTHR47959">
    <property type="entry name" value="ATP-DEPENDENT RNA HELICASE RHLE-RELATED"/>
    <property type="match status" value="1"/>
</dbReference>
<evidence type="ECO:0000256" key="1">
    <source>
        <dbReference type="ARBA" id="ARBA00012552"/>
    </source>
</evidence>
<proteinExistence type="inferred from homology"/>
<evidence type="ECO:0000256" key="8">
    <source>
        <dbReference type="SAM" id="MobiDB-lite"/>
    </source>
</evidence>
<dbReference type="GO" id="GO:0016787">
    <property type="term" value="F:hydrolase activity"/>
    <property type="evidence" value="ECO:0007669"/>
    <property type="project" value="UniProtKB-KW"/>
</dbReference>
<dbReference type="GeneID" id="116294347"/>
<dbReference type="SMART" id="SM00487">
    <property type="entry name" value="DEXDc"/>
    <property type="match status" value="1"/>
</dbReference>
<name>A0A6P8HYU8_ACTTE</name>
<sequence>MADKDESNVFSFSRLGMNNWLVKQCEAMGIKKPTEIQINCVPPIIAGRDCIGCAKTGSGKTAAFALPILQKLCEDPYGIFAVVLTPTRELALQIADQFKVLGQPIGLKSCVIIGGMDMMKQAIDLAQKPHVVIATPGRLADHLKSTDTLDIGKIQFLVLDEADRLLDPSFGDDLGVIFDKVPKKRQTLLFSATLTDTMEELKKISTAEPFCYEVKSDVATVAELDQRYQLVPANVRDCYLVHLLREQDEQKSIIVFTHTCKNCQVLASLFRKVDLPCVALHSLMSQAQRLSALSKFKSGLVKILVATDVASRGLDIPAVELVVNSNVPASPKDYIHRVGRTARAGKGGMAVTLVTQYDVERVKAIEAVINTKLTELKTSEKEVLTLLKGVLVARREAELKVRDSDILEKRKVNKRKKDLLDGKDPDAKQKKKKRKHST</sequence>
<evidence type="ECO:0000256" key="3">
    <source>
        <dbReference type="ARBA" id="ARBA00022801"/>
    </source>
</evidence>
<dbReference type="InterPro" id="IPR001650">
    <property type="entry name" value="Helicase_C-like"/>
</dbReference>
<dbReference type="CDD" id="cd17955">
    <property type="entry name" value="DEADc_DDX49"/>
    <property type="match status" value="1"/>
</dbReference>